<evidence type="ECO:0000256" key="7">
    <source>
        <dbReference type="SAM" id="Phobius"/>
    </source>
</evidence>
<proteinExistence type="inferred from homology"/>
<dbReference type="GO" id="GO:0016020">
    <property type="term" value="C:membrane"/>
    <property type="evidence" value="ECO:0007669"/>
    <property type="project" value="UniProtKB-SubCell"/>
</dbReference>
<feature type="transmembrane region" description="Helical" evidence="7">
    <location>
        <begin position="152"/>
        <end position="170"/>
    </location>
</feature>
<dbReference type="PANTHER" id="PTHR11827:SF72">
    <property type="entry name" value="GH08340P"/>
    <property type="match status" value="1"/>
</dbReference>
<feature type="domain" description="Amino acid permease/ SLC12A" evidence="8">
    <location>
        <begin position="32"/>
        <end position="524"/>
    </location>
</feature>
<keyword evidence="3" id="KW-0813">Transport</keyword>
<feature type="transmembrane region" description="Helical" evidence="7">
    <location>
        <begin position="481"/>
        <end position="497"/>
    </location>
</feature>
<feature type="transmembrane region" description="Helical" evidence="7">
    <location>
        <begin position="299"/>
        <end position="319"/>
    </location>
</feature>
<dbReference type="InParanoid" id="A0A1H9L8E7"/>
<dbReference type="Proteomes" id="UP000199021">
    <property type="component" value="Unassembled WGS sequence"/>
</dbReference>
<feature type="transmembrane region" description="Helical" evidence="7">
    <location>
        <begin position="424"/>
        <end position="447"/>
    </location>
</feature>
<reference evidence="10" key="1">
    <citation type="submission" date="2016-10" db="EMBL/GenBank/DDBJ databases">
        <authorList>
            <person name="Varghese N."/>
            <person name="Submissions S."/>
        </authorList>
    </citation>
    <scope>NUCLEOTIDE SEQUENCE [LARGE SCALE GENOMIC DNA]</scope>
    <source>
        <strain evidence="10">DSM 24740</strain>
    </source>
</reference>
<evidence type="ECO:0000256" key="1">
    <source>
        <dbReference type="ARBA" id="ARBA00004141"/>
    </source>
</evidence>
<feature type="transmembrane region" description="Helical" evidence="7">
    <location>
        <begin position="399"/>
        <end position="418"/>
    </location>
</feature>
<dbReference type="AlphaFoldDB" id="A0A1H9L8E7"/>
<evidence type="ECO:0000256" key="5">
    <source>
        <dbReference type="ARBA" id="ARBA00022989"/>
    </source>
</evidence>
<dbReference type="Pfam" id="PF00324">
    <property type="entry name" value="AA_permease"/>
    <property type="match status" value="1"/>
</dbReference>
<evidence type="ECO:0000256" key="4">
    <source>
        <dbReference type="ARBA" id="ARBA00022692"/>
    </source>
</evidence>
<evidence type="ECO:0000256" key="2">
    <source>
        <dbReference type="ARBA" id="ARBA00010593"/>
    </source>
</evidence>
<feature type="transmembrane region" description="Helical" evidence="7">
    <location>
        <begin position="182"/>
        <end position="200"/>
    </location>
</feature>
<feature type="transmembrane region" description="Helical" evidence="7">
    <location>
        <begin position="121"/>
        <end position="140"/>
    </location>
</feature>
<dbReference type="EMBL" id="FOFB01000023">
    <property type="protein sequence ID" value="SER07791.1"/>
    <property type="molecule type" value="Genomic_DNA"/>
</dbReference>
<keyword evidence="6 7" id="KW-0472">Membrane</keyword>
<dbReference type="STRING" id="478744.SAMN05444359_12355"/>
<evidence type="ECO:0000256" key="3">
    <source>
        <dbReference type="ARBA" id="ARBA00022448"/>
    </source>
</evidence>
<feature type="transmembrane region" description="Helical" evidence="7">
    <location>
        <begin position="28"/>
        <end position="49"/>
    </location>
</feature>
<dbReference type="FunFam" id="1.20.1740.10:FF:000013">
    <property type="entry name" value="Solute carrier family 12 member"/>
    <property type="match status" value="1"/>
</dbReference>
<keyword evidence="10" id="KW-1185">Reference proteome</keyword>
<dbReference type="PANTHER" id="PTHR11827">
    <property type="entry name" value="SOLUTE CARRIER FAMILY 12, CATION COTRANSPORTERS"/>
    <property type="match status" value="1"/>
</dbReference>
<keyword evidence="5 7" id="KW-1133">Transmembrane helix</keyword>
<feature type="transmembrane region" description="Helical" evidence="7">
    <location>
        <begin position="339"/>
        <end position="365"/>
    </location>
</feature>
<name>A0A1H9L8E7_9BACT</name>
<protein>
    <submittedName>
        <fullName evidence="9">Amino acid transporter</fullName>
    </submittedName>
</protein>
<dbReference type="Gene3D" id="1.20.1740.10">
    <property type="entry name" value="Amino acid/polyamine transporter I"/>
    <property type="match status" value="1"/>
</dbReference>
<dbReference type="GO" id="GO:0015377">
    <property type="term" value="F:chloride:monoatomic cation symporter activity"/>
    <property type="evidence" value="ECO:0007669"/>
    <property type="project" value="InterPro"/>
</dbReference>
<accession>A0A1H9L8E7</accession>
<organism evidence="9 10">
    <name type="scientific">Neolewinella agarilytica</name>
    <dbReference type="NCBI Taxonomy" id="478744"/>
    <lineage>
        <taxon>Bacteria</taxon>
        <taxon>Pseudomonadati</taxon>
        <taxon>Bacteroidota</taxon>
        <taxon>Saprospiria</taxon>
        <taxon>Saprospirales</taxon>
        <taxon>Lewinellaceae</taxon>
        <taxon>Neolewinella</taxon>
    </lineage>
</organism>
<comment type="similarity">
    <text evidence="2">Belongs to the SLC12A transporter family.</text>
</comment>
<evidence type="ECO:0000259" key="8">
    <source>
        <dbReference type="Pfam" id="PF00324"/>
    </source>
</evidence>
<feature type="transmembrane region" description="Helical" evidence="7">
    <location>
        <begin position="94"/>
        <end position="114"/>
    </location>
</feature>
<gene>
    <name evidence="9" type="ORF">SAMN05444359_12355</name>
</gene>
<feature type="transmembrane region" description="Helical" evidence="7">
    <location>
        <begin position="56"/>
        <end position="82"/>
    </location>
</feature>
<evidence type="ECO:0000313" key="10">
    <source>
        <dbReference type="Proteomes" id="UP000199021"/>
    </source>
</evidence>
<evidence type="ECO:0000313" key="9">
    <source>
        <dbReference type="EMBL" id="SER07791.1"/>
    </source>
</evidence>
<evidence type="ECO:0000256" key="6">
    <source>
        <dbReference type="ARBA" id="ARBA00023136"/>
    </source>
</evidence>
<dbReference type="InterPro" id="IPR004842">
    <property type="entry name" value="SLC12A_fam"/>
</dbReference>
<feature type="transmembrane region" description="Helical" evidence="7">
    <location>
        <begin position="264"/>
        <end position="287"/>
    </location>
</feature>
<comment type="subcellular location">
    <subcellularLocation>
        <location evidence="1">Membrane</location>
        <topology evidence="1">Multi-pass membrane protein</topology>
    </subcellularLocation>
</comment>
<dbReference type="InterPro" id="IPR004841">
    <property type="entry name" value="AA-permease/SLC12A_dom"/>
</dbReference>
<feature type="transmembrane region" description="Helical" evidence="7">
    <location>
        <begin position="459"/>
        <end position="475"/>
    </location>
</feature>
<keyword evidence="4 7" id="KW-0812">Transmembrane</keyword>
<sequence length="808" mass="88434">MHLRAVAPSLTFALRLFADDLMSKQKFGTAPVFFTAISTILGAIMFLRFGFAVGMVGLAGTMAIILIGHAVTIPTAMAIAEIATNQKVEGGGEYYIISRSFGLVIGSTIGIALYMSQAISVAFYIMAFTEAFKPLVDWIINTYPLLPWAESLLQHPQTIGIPALLLLTWLILSKGADLGVKVLYTVVFTLAIALLAFFIGSTEYAENNAVDFFNSYSADVEATATAIENLVEENAPPDTVYLDGEAATMEAAKPAEPAPDIPNLSFFTVFAIIFPAFTGMTAGVGLSGDLRDPGKSIPMGTLAATIGGMVIYFFMAWKLSASAPPEALADTSRLVMADIAWQGWWIIPLGLAAATISSALGSILVAPRTLQAIAADQIFPAPAINYWISRGKGESNEPYNASLITVVLAAFFIMLGALDSVAEIISMFFMVTYGSLCLISFLNHFAADPSYRPTFRSKWYVSLFGALACFGLMFFMNSSYAAMAIALIGILYVYISYSNPDKRSMALIFQGVIFQFSRRLQIFLQKADKEQNKSWRPSVIAASDATFTRLGAFDLLRWLSQKYGFGTYIHNVNGYLSHETSEEAAEIKERIIRMAEKTDSRIYVDTIVSPSYTSAIAQVIQFPGIAGTENNLLLLEYSKNHDEGLKDIIDNFKLIKSVDFNIGILGLSERGFGLKKSIHVWITRAHYESANLMILLAYVMTGHPEWEGAEIKLFAVFEESKLAKEEQALYDLIKTGQLPISRNNIDVLCRQDDTDSREVIGRKSGEADLVILGFRDEALKRIGAGYFSGYEDIGNVLFVNAAGEVEIR</sequence>